<evidence type="ECO:0000313" key="7">
    <source>
        <dbReference type="WBParaSite" id="nRc.2.0.1.t17845-RA"/>
    </source>
</evidence>
<accession>A0A915IWQ8</accession>
<evidence type="ECO:0000256" key="1">
    <source>
        <dbReference type="ARBA" id="ARBA00004173"/>
    </source>
</evidence>
<dbReference type="Pfam" id="PF02297">
    <property type="entry name" value="COX6B"/>
    <property type="match status" value="1"/>
</dbReference>
<dbReference type="Gene3D" id="1.10.10.140">
    <property type="entry name" value="Cytochrome c oxidase, subunit VIb"/>
    <property type="match status" value="1"/>
</dbReference>
<keyword evidence="6" id="KW-1185">Reference proteome</keyword>
<protein>
    <recommendedName>
        <fullName evidence="4">Cytochrome c oxidase subunit 6B1</fullName>
    </recommendedName>
    <alternativeName>
        <fullName evidence="5">Cytochrome c oxidase subunit VIb isoform 1</fullName>
    </alternativeName>
</protein>
<evidence type="ECO:0000256" key="5">
    <source>
        <dbReference type="ARBA" id="ARBA00042114"/>
    </source>
</evidence>
<evidence type="ECO:0000313" key="6">
    <source>
        <dbReference type="Proteomes" id="UP000887565"/>
    </source>
</evidence>
<dbReference type="Proteomes" id="UP000887565">
    <property type="component" value="Unplaced"/>
</dbReference>
<evidence type="ECO:0000256" key="4">
    <source>
        <dbReference type="ARBA" id="ARBA00040060"/>
    </source>
</evidence>
<name>A0A915IWQ8_ROMCU</name>
<sequence>MIKKEIEENKDQSLFPIDSRKWFDKEENDRQSKRFWTAPFDARFPQTNQTRHCWQYYVDYHRCKNFKGEDYEPCGYFRAVYECMCPTTWIDKFEGWRAENIFPVDLTK</sequence>
<dbReference type="InterPro" id="IPR003213">
    <property type="entry name" value="Cyt_c_oxidase_su6B"/>
</dbReference>
<dbReference type="GO" id="GO:0045277">
    <property type="term" value="C:respiratory chain complex IV"/>
    <property type="evidence" value="ECO:0007669"/>
    <property type="project" value="InterPro"/>
</dbReference>
<keyword evidence="2" id="KW-0496">Mitochondrion</keyword>
<comment type="subcellular location">
    <subcellularLocation>
        <location evidence="1">Mitochondrion</location>
    </subcellularLocation>
</comment>
<dbReference type="FunFam" id="1.10.10.140:FF:000001">
    <property type="entry name" value="Cytochrome c oxidase subunit 6B1"/>
    <property type="match status" value="1"/>
</dbReference>
<proteinExistence type="predicted"/>
<dbReference type="SUPFAM" id="SSF47694">
    <property type="entry name" value="Cytochrome c oxidase subunit h"/>
    <property type="match status" value="1"/>
</dbReference>
<dbReference type="InterPro" id="IPR036549">
    <property type="entry name" value="CX6/COA6-like_sf"/>
</dbReference>
<dbReference type="OMA" id="RYPQCKA"/>
<dbReference type="WBParaSite" id="nRc.2.0.1.t17845-RA">
    <property type="protein sequence ID" value="nRc.2.0.1.t17845-RA"/>
    <property type="gene ID" value="nRc.2.0.1.g17845"/>
</dbReference>
<dbReference type="InterPro" id="IPR048280">
    <property type="entry name" value="COX6B-like"/>
</dbReference>
<dbReference type="GO" id="GO:0005739">
    <property type="term" value="C:mitochondrion"/>
    <property type="evidence" value="ECO:0007669"/>
    <property type="project" value="UniProtKB-SubCell"/>
</dbReference>
<dbReference type="AlphaFoldDB" id="A0A915IWQ8"/>
<reference evidence="7" key="1">
    <citation type="submission" date="2022-11" db="UniProtKB">
        <authorList>
            <consortium name="WormBaseParasite"/>
        </authorList>
    </citation>
    <scope>IDENTIFICATION</scope>
</reference>
<evidence type="ECO:0000256" key="3">
    <source>
        <dbReference type="ARBA" id="ARBA00023157"/>
    </source>
</evidence>
<evidence type="ECO:0000256" key="2">
    <source>
        <dbReference type="ARBA" id="ARBA00023128"/>
    </source>
</evidence>
<keyword evidence="3" id="KW-1015">Disulfide bond</keyword>
<dbReference type="CDD" id="cd00926">
    <property type="entry name" value="Cyt_c_Oxidase_VIb"/>
    <property type="match status" value="1"/>
</dbReference>
<organism evidence="6 7">
    <name type="scientific">Romanomermis culicivorax</name>
    <name type="common">Nematode worm</name>
    <dbReference type="NCBI Taxonomy" id="13658"/>
    <lineage>
        <taxon>Eukaryota</taxon>
        <taxon>Metazoa</taxon>
        <taxon>Ecdysozoa</taxon>
        <taxon>Nematoda</taxon>
        <taxon>Enoplea</taxon>
        <taxon>Dorylaimia</taxon>
        <taxon>Mermithida</taxon>
        <taxon>Mermithoidea</taxon>
        <taxon>Mermithidae</taxon>
        <taxon>Romanomermis</taxon>
    </lineage>
</organism>
<dbReference type="PANTHER" id="PTHR11387">
    <property type="entry name" value="CYTOCHROME C OXIDASE SUBUNIT 6B"/>
    <property type="match status" value="1"/>
</dbReference>